<evidence type="ECO:0000313" key="2">
    <source>
        <dbReference type="EMBL" id="TDL15143.1"/>
    </source>
</evidence>
<keyword evidence="1" id="KW-1133">Transmembrane helix</keyword>
<dbReference type="VEuPathDB" id="FungiDB:BD410DRAFT_137012"/>
<feature type="transmembrane region" description="Helical" evidence="1">
    <location>
        <begin position="166"/>
        <end position="183"/>
    </location>
</feature>
<keyword evidence="3" id="KW-1185">Reference proteome</keyword>
<reference evidence="2 3" key="1">
    <citation type="submission" date="2018-06" db="EMBL/GenBank/DDBJ databases">
        <title>A transcriptomic atlas of mushroom development highlights an independent origin of complex multicellularity.</title>
        <authorList>
            <consortium name="DOE Joint Genome Institute"/>
            <person name="Krizsan K."/>
            <person name="Almasi E."/>
            <person name="Merenyi Z."/>
            <person name="Sahu N."/>
            <person name="Viragh M."/>
            <person name="Koszo T."/>
            <person name="Mondo S."/>
            <person name="Kiss B."/>
            <person name="Balint B."/>
            <person name="Kues U."/>
            <person name="Barry K."/>
            <person name="Hegedus J.C."/>
            <person name="Henrissat B."/>
            <person name="Johnson J."/>
            <person name="Lipzen A."/>
            <person name="Ohm R."/>
            <person name="Nagy I."/>
            <person name="Pangilinan J."/>
            <person name="Yan J."/>
            <person name="Xiong Y."/>
            <person name="Grigoriev I.V."/>
            <person name="Hibbett D.S."/>
            <person name="Nagy L.G."/>
        </authorList>
    </citation>
    <scope>NUCLEOTIDE SEQUENCE [LARGE SCALE GENOMIC DNA]</scope>
    <source>
        <strain evidence="2 3">SZMC22713</strain>
    </source>
</reference>
<gene>
    <name evidence="2" type="ORF">BD410DRAFT_137012</name>
</gene>
<dbReference type="Proteomes" id="UP000294933">
    <property type="component" value="Unassembled WGS sequence"/>
</dbReference>
<protein>
    <submittedName>
        <fullName evidence="2">Uncharacterized protein</fullName>
    </submittedName>
</protein>
<accession>A0A4Y7PI37</accession>
<feature type="transmembrane region" description="Helical" evidence="1">
    <location>
        <begin position="80"/>
        <end position="98"/>
    </location>
</feature>
<proteinExistence type="predicted"/>
<name>A0A4Y7PI37_9AGAM</name>
<keyword evidence="1" id="KW-0812">Transmembrane</keyword>
<evidence type="ECO:0000313" key="3">
    <source>
        <dbReference type="Proteomes" id="UP000294933"/>
    </source>
</evidence>
<evidence type="ECO:0000256" key="1">
    <source>
        <dbReference type="SAM" id="Phobius"/>
    </source>
</evidence>
<dbReference type="AlphaFoldDB" id="A0A4Y7PI37"/>
<keyword evidence="1" id="KW-0472">Membrane</keyword>
<feature type="transmembrane region" description="Helical" evidence="1">
    <location>
        <begin position="135"/>
        <end position="154"/>
    </location>
</feature>
<organism evidence="2 3">
    <name type="scientific">Rickenella mellea</name>
    <dbReference type="NCBI Taxonomy" id="50990"/>
    <lineage>
        <taxon>Eukaryota</taxon>
        <taxon>Fungi</taxon>
        <taxon>Dikarya</taxon>
        <taxon>Basidiomycota</taxon>
        <taxon>Agaricomycotina</taxon>
        <taxon>Agaricomycetes</taxon>
        <taxon>Hymenochaetales</taxon>
        <taxon>Rickenellaceae</taxon>
        <taxon>Rickenella</taxon>
    </lineage>
</organism>
<sequence>MSRSPEELQLHTLAAESYNDSQHNLPLYATEARAHELEFKHPQITGYRALVLTLTLAFGIPKATLMFLNRNNPAASNAATSLDLAFSAICATALYWLGLYEESHPPWMHRWLFSAKNTQTAQSLGNEWHHPRLTTYRFVVLALPILFGSWKAALMYKGQSTTPNMLEWQFGVIGIIWLFWLGWFEECHPDWMHPNFAEDDKGILWRLVSYNLQILIYIRMLRNIGQRNEFQSDIPGSQHTASSLSSS</sequence>
<dbReference type="EMBL" id="ML170288">
    <property type="protein sequence ID" value="TDL15143.1"/>
    <property type="molecule type" value="Genomic_DNA"/>
</dbReference>
<feature type="transmembrane region" description="Helical" evidence="1">
    <location>
        <begin position="47"/>
        <end position="68"/>
    </location>
</feature>